<evidence type="ECO:0000313" key="3">
    <source>
        <dbReference type="EMBL" id="CAB4174747.1"/>
    </source>
</evidence>
<proteinExistence type="predicted"/>
<dbReference type="EMBL" id="LR796551">
    <property type="protein sequence ID" value="CAB4150979.1"/>
    <property type="molecule type" value="Genomic_DNA"/>
</dbReference>
<dbReference type="EMBL" id="LR797131">
    <property type="protein sequence ID" value="CAB4188896.1"/>
    <property type="molecule type" value="Genomic_DNA"/>
</dbReference>
<dbReference type="EMBL" id="LR798431">
    <property type="protein sequence ID" value="CAB5231673.1"/>
    <property type="molecule type" value="Genomic_DNA"/>
</dbReference>
<dbReference type="EMBL" id="LR796983">
    <property type="protein sequence ID" value="CAB4179876.1"/>
    <property type="molecule type" value="Genomic_DNA"/>
</dbReference>
<name>A0A6J5SRL6_9CAUD</name>
<evidence type="ECO:0000313" key="2">
    <source>
        <dbReference type="EMBL" id="CAB4150979.1"/>
    </source>
</evidence>
<reference evidence="8" key="1">
    <citation type="submission" date="2020-05" db="EMBL/GenBank/DDBJ databases">
        <authorList>
            <person name="Chiriac C."/>
            <person name="Salcher M."/>
            <person name="Ghai R."/>
            <person name="Kavagutti S V."/>
        </authorList>
    </citation>
    <scope>NUCLEOTIDE SEQUENCE</scope>
</reference>
<sequence>MFIYDDNFLSLEQVFTVGKTVTKDNQGIVWHALKSTTDINQYPKLDKDITISEDEQYVHAASFNDTKMSEIHDLGSNILYTFAKKHGIEIKEILRIKANILNKTDKKNHIHPPHVDMTTPHMVLLYYVNDSDGDTVIFDQKHSSGYVPTLTVNRKVSPKAGAAILFDGLKYHSSSSPKNTKERIVLNINWI</sequence>
<accession>A0A6J5SRL6</accession>
<evidence type="ECO:0008006" key="10">
    <source>
        <dbReference type="Google" id="ProtNLM"/>
    </source>
</evidence>
<evidence type="ECO:0000313" key="8">
    <source>
        <dbReference type="EMBL" id="CAB4217959.1"/>
    </source>
</evidence>
<dbReference type="EMBL" id="LR796915">
    <property type="protein sequence ID" value="CAB4174747.1"/>
    <property type="molecule type" value="Genomic_DNA"/>
</dbReference>
<dbReference type="Gene3D" id="2.60.120.620">
    <property type="entry name" value="q2cbj1_9rhob like domain"/>
    <property type="match status" value="1"/>
</dbReference>
<evidence type="ECO:0000313" key="9">
    <source>
        <dbReference type="EMBL" id="CAB5231673.1"/>
    </source>
</evidence>
<dbReference type="EMBL" id="LR797080">
    <property type="protein sequence ID" value="CAB4185537.1"/>
    <property type="molecule type" value="Genomic_DNA"/>
</dbReference>
<organism evidence="8">
    <name type="scientific">uncultured Caudovirales phage</name>
    <dbReference type="NCBI Taxonomy" id="2100421"/>
    <lineage>
        <taxon>Viruses</taxon>
        <taxon>Duplodnaviria</taxon>
        <taxon>Heunggongvirae</taxon>
        <taxon>Uroviricota</taxon>
        <taxon>Caudoviricetes</taxon>
        <taxon>Peduoviridae</taxon>
        <taxon>Maltschvirus</taxon>
        <taxon>Maltschvirus maltsch</taxon>
    </lineage>
</organism>
<dbReference type="EMBL" id="LR796457">
    <property type="protein sequence ID" value="CAB4146015.1"/>
    <property type="molecule type" value="Genomic_DNA"/>
</dbReference>
<gene>
    <name evidence="4" type="ORF">UFOVP1032_143</name>
    <name evidence="5" type="ORF">UFOVP1125_59</name>
    <name evidence="6" type="ORF">UFOVP1173_5</name>
    <name evidence="7" type="ORF">UFOVP1241_75</name>
    <name evidence="8" type="ORF">UFOVP1491_143</name>
    <name evidence="9" type="ORF">UFOVP1579_143</name>
    <name evidence="1" type="ORF">UFOVP485_130</name>
    <name evidence="2" type="ORF">UFOVP575_82</name>
    <name evidence="3" type="ORF">UFOVP963_78</name>
</gene>
<dbReference type="EMBL" id="LR797455">
    <property type="protein sequence ID" value="CAB4217959.1"/>
    <property type="molecule type" value="Genomic_DNA"/>
</dbReference>
<evidence type="ECO:0000313" key="7">
    <source>
        <dbReference type="EMBL" id="CAB4192723.1"/>
    </source>
</evidence>
<evidence type="ECO:0000313" key="5">
    <source>
        <dbReference type="EMBL" id="CAB4185537.1"/>
    </source>
</evidence>
<evidence type="ECO:0000313" key="6">
    <source>
        <dbReference type="EMBL" id="CAB4188896.1"/>
    </source>
</evidence>
<evidence type="ECO:0000313" key="1">
    <source>
        <dbReference type="EMBL" id="CAB4146015.1"/>
    </source>
</evidence>
<protein>
    <recommendedName>
        <fullName evidence="10">Oxoglutarate/iron-dependent dioxygenase</fullName>
    </recommendedName>
</protein>
<dbReference type="EMBL" id="LR797188">
    <property type="protein sequence ID" value="CAB4192723.1"/>
    <property type="molecule type" value="Genomic_DNA"/>
</dbReference>
<evidence type="ECO:0000313" key="4">
    <source>
        <dbReference type="EMBL" id="CAB4179876.1"/>
    </source>
</evidence>